<dbReference type="Pfam" id="PF04002">
    <property type="entry name" value="RadC"/>
    <property type="match status" value="1"/>
</dbReference>
<dbReference type="EMBL" id="BAQD01000147">
    <property type="protein sequence ID" value="GBQ09022.1"/>
    <property type="molecule type" value="Genomic_DNA"/>
</dbReference>
<evidence type="ECO:0000313" key="4">
    <source>
        <dbReference type="Proteomes" id="UP001062901"/>
    </source>
</evidence>
<organism evidence="3 4">
    <name type="scientific">Saccharibacter floricola DSM 15669</name>
    <dbReference type="NCBI Taxonomy" id="1123227"/>
    <lineage>
        <taxon>Bacteria</taxon>
        <taxon>Pseudomonadati</taxon>
        <taxon>Pseudomonadota</taxon>
        <taxon>Alphaproteobacteria</taxon>
        <taxon>Acetobacterales</taxon>
        <taxon>Acetobacteraceae</taxon>
        <taxon>Saccharibacter</taxon>
    </lineage>
</organism>
<dbReference type="InterPro" id="IPR001405">
    <property type="entry name" value="UPF0758"/>
</dbReference>
<keyword evidence="1" id="KW-0482">Metalloprotease</keyword>
<dbReference type="RefSeq" id="WP_018980387.1">
    <property type="nucleotide sequence ID" value="NZ_BAQD01000147.1"/>
</dbReference>
<dbReference type="Proteomes" id="UP001062901">
    <property type="component" value="Unassembled WGS sequence"/>
</dbReference>
<name>A0ABQ0P1F9_9PROT</name>
<sequence length="208" mass="23432">MRQRIIEHGTANLADYELLEMLLFYVIPRRDTKPLAKELLQKFGSLTALSQASDTMLRDAGLTQRVAAVLKIPYLVARALAEEHTELSQIQLKNMTMLKRYFGSRLHEPIEEETSLLYLDGRNNLLKEERLTRHQKISASHRLIATQLLDVQATAFIVVHIAPSHSAAVLAQEARGLAMALKPLSITMHDVILFGAGWVSSLNKERLL</sequence>
<evidence type="ECO:0000313" key="3">
    <source>
        <dbReference type="EMBL" id="GBQ09022.1"/>
    </source>
</evidence>
<dbReference type="PANTHER" id="PTHR30471">
    <property type="entry name" value="DNA REPAIR PROTEIN RADC"/>
    <property type="match status" value="1"/>
</dbReference>
<dbReference type="Gene3D" id="3.40.140.10">
    <property type="entry name" value="Cytidine Deaminase, domain 2"/>
    <property type="match status" value="1"/>
</dbReference>
<evidence type="ECO:0000256" key="1">
    <source>
        <dbReference type="ARBA" id="ARBA00023049"/>
    </source>
</evidence>
<gene>
    <name evidence="3" type="ORF">AA15669_2021</name>
</gene>
<evidence type="ECO:0000259" key="2">
    <source>
        <dbReference type="Pfam" id="PF04002"/>
    </source>
</evidence>
<feature type="domain" description="RadC-like JAB" evidence="2">
    <location>
        <begin position="94"/>
        <end position="205"/>
    </location>
</feature>
<reference evidence="3" key="1">
    <citation type="submission" date="2013-04" db="EMBL/GenBank/DDBJ databases">
        <title>The genome sequencing project of 58 acetic acid bacteria.</title>
        <authorList>
            <person name="Okamoto-Kainuma A."/>
            <person name="Ishikawa M."/>
            <person name="Umino S."/>
            <person name="Koizumi Y."/>
            <person name="Shiwa Y."/>
            <person name="Yoshikawa H."/>
            <person name="Matsutani M."/>
            <person name="Matsushita K."/>
        </authorList>
    </citation>
    <scope>NUCLEOTIDE SEQUENCE</scope>
    <source>
        <strain evidence="3">DSM 15669</strain>
    </source>
</reference>
<keyword evidence="1" id="KW-0645">Protease</keyword>
<dbReference type="InterPro" id="IPR025657">
    <property type="entry name" value="RadC_JAB"/>
</dbReference>
<proteinExistence type="predicted"/>
<keyword evidence="4" id="KW-1185">Reference proteome</keyword>
<comment type="caution">
    <text evidence="3">The sequence shown here is derived from an EMBL/GenBank/DDBJ whole genome shotgun (WGS) entry which is preliminary data.</text>
</comment>
<accession>A0ABQ0P1F9</accession>
<keyword evidence="1" id="KW-0378">Hydrolase</keyword>
<protein>
    <submittedName>
        <fullName evidence="3">DNA repair protein RadC</fullName>
    </submittedName>
</protein>
<dbReference type="PANTHER" id="PTHR30471:SF3">
    <property type="entry name" value="UPF0758 PROTEIN YEES-RELATED"/>
    <property type="match status" value="1"/>
</dbReference>